<comment type="caution">
    <text evidence="3">The sequence shown here is derived from an EMBL/GenBank/DDBJ whole genome shotgun (WGS) entry which is preliminary data.</text>
</comment>
<dbReference type="Gene3D" id="2.30.30.40">
    <property type="entry name" value="SH3 Domains"/>
    <property type="match status" value="1"/>
</dbReference>
<dbReference type="Proteomes" id="UP000192578">
    <property type="component" value="Unassembled WGS sequence"/>
</dbReference>
<feature type="compositionally biased region" description="Low complexity" evidence="1">
    <location>
        <begin position="24"/>
        <end position="34"/>
    </location>
</feature>
<dbReference type="SUPFAM" id="SSF50044">
    <property type="entry name" value="SH3-domain"/>
    <property type="match status" value="1"/>
</dbReference>
<dbReference type="PANTHER" id="PTHR16469:SF27">
    <property type="entry name" value="UBIQUITIN-ASSOCIATED AND SH3 DOMAIN-CONTAINING BA-RELATED"/>
    <property type="match status" value="1"/>
</dbReference>
<dbReference type="InterPro" id="IPR015940">
    <property type="entry name" value="UBA"/>
</dbReference>
<dbReference type="Pfam" id="PF22562">
    <property type="entry name" value="UBA_7"/>
    <property type="match status" value="1"/>
</dbReference>
<gene>
    <name evidence="3" type="ORF">BV898_13140</name>
</gene>
<dbReference type="InterPro" id="IPR029033">
    <property type="entry name" value="His_PPase_superfam"/>
</dbReference>
<accession>A0A1W0WBN3</accession>
<proteinExistence type="predicted"/>
<feature type="region of interest" description="Disordered" evidence="1">
    <location>
        <begin position="696"/>
        <end position="721"/>
    </location>
</feature>
<feature type="domain" description="UBA" evidence="2">
    <location>
        <begin position="31"/>
        <end position="72"/>
    </location>
</feature>
<reference evidence="4" key="1">
    <citation type="submission" date="2017-01" db="EMBL/GenBank/DDBJ databases">
        <title>Comparative genomics of anhydrobiosis in the tardigrade Hypsibius dujardini.</title>
        <authorList>
            <person name="Yoshida Y."/>
            <person name="Koutsovoulos G."/>
            <person name="Laetsch D."/>
            <person name="Stevens L."/>
            <person name="Kumar S."/>
            <person name="Horikawa D."/>
            <person name="Ishino K."/>
            <person name="Komine S."/>
            <person name="Tomita M."/>
            <person name="Blaxter M."/>
            <person name="Arakawa K."/>
        </authorList>
    </citation>
    <scope>NUCLEOTIDE SEQUENCE [LARGE SCALE GENOMIC DNA]</scope>
    <source>
        <strain evidence="4">Z151</strain>
    </source>
</reference>
<protein>
    <submittedName>
        <fullName evidence="3">Ubiquitin-associated and SH3 domain-containing protein B</fullName>
    </submittedName>
</protein>
<evidence type="ECO:0000313" key="3">
    <source>
        <dbReference type="EMBL" id="OQV12572.1"/>
    </source>
</evidence>
<dbReference type="Gene3D" id="3.90.1140.10">
    <property type="entry name" value="Cyclic phosphodiesterase"/>
    <property type="match status" value="1"/>
</dbReference>
<dbReference type="SUPFAM" id="SSF53254">
    <property type="entry name" value="Phosphoglycerate mutase-like"/>
    <property type="match status" value="1"/>
</dbReference>
<organism evidence="3 4">
    <name type="scientific">Hypsibius exemplaris</name>
    <name type="common">Freshwater tardigrade</name>
    <dbReference type="NCBI Taxonomy" id="2072580"/>
    <lineage>
        <taxon>Eukaryota</taxon>
        <taxon>Metazoa</taxon>
        <taxon>Ecdysozoa</taxon>
        <taxon>Tardigrada</taxon>
        <taxon>Eutardigrada</taxon>
        <taxon>Parachela</taxon>
        <taxon>Hypsibioidea</taxon>
        <taxon>Hypsibiidae</taxon>
        <taxon>Hypsibius</taxon>
    </lineage>
</organism>
<dbReference type="PROSITE" id="PS50030">
    <property type="entry name" value="UBA"/>
    <property type="match status" value="1"/>
</dbReference>
<dbReference type="PANTHER" id="PTHR16469">
    <property type="entry name" value="UBIQUITIN-ASSOCIATED AND SH3 DOMAIN-CONTAINING BA-RELATED"/>
    <property type="match status" value="1"/>
</dbReference>
<dbReference type="Gene3D" id="3.40.50.1240">
    <property type="entry name" value="Phosphoglycerate mutase-like"/>
    <property type="match status" value="1"/>
</dbReference>
<dbReference type="Pfam" id="PF00300">
    <property type="entry name" value="His_Phos_1"/>
    <property type="match status" value="1"/>
</dbReference>
<dbReference type="CDD" id="cd07067">
    <property type="entry name" value="HP_PGM_like"/>
    <property type="match status" value="1"/>
</dbReference>
<name>A0A1W0WBN3_HYPEX</name>
<dbReference type="InterPro" id="IPR009060">
    <property type="entry name" value="UBA-like_sf"/>
</dbReference>
<dbReference type="InterPro" id="IPR051710">
    <property type="entry name" value="Phosphatase_SH3-domain"/>
</dbReference>
<dbReference type="InterPro" id="IPR013078">
    <property type="entry name" value="His_Pase_superF_clade-1"/>
</dbReference>
<keyword evidence="4" id="KW-1185">Reference proteome</keyword>
<feature type="region of interest" description="Disordered" evidence="1">
    <location>
        <begin position="390"/>
        <end position="418"/>
    </location>
</feature>
<evidence type="ECO:0000313" key="4">
    <source>
        <dbReference type="Proteomes" id="UP000192578"/>
    </source>
</evidence>
<feature type="region of interest" description="Disordered" evidence="1">
    <location>
        <begin position="1"/>
        <end position="36"/>
    </location>
</feature>
<dbReference type="Gene3D" id="1.10.8.10">
    <property type="entry name" value="DNA helicase RuvA subunit, C-terminal domain"/>
    <property type="match status" value="1"/>
</dbReference>
<dbReference type="GO" id="GO:0016791">
    <property type="term" value="F:phosphatase activity"/>
    <property type="evidence" value="ECO:0007669"/>
    <property type="project" value="UniProtKB-ARBA"/>
</dbReference>
<sequence length="721" mass="79843">MDEHAVAVPEKSQTENGGAKTEQPTPSTSSTSSSNNMDILLRMGFPMDRAEKALTCTGDVSVPAAIDWILSHKDDPLLDVQDQREYLVYLCPSGPLLEKIEEFLNKTVETSGRNGAHLHMPHITMCHAFKTTASNIPAMLKALQKTNASVANTVGILPDLSKLERYTSESFIGLFLDKAVDKVLKQLSESLVAALQPFSDKPIPHNSEKAFHLTLAYHFEASQFETIHALSKRIPLKTGAAWNILLLSRDARFHSHEVFKMVHPWSTAISHRDDEIPFIKNDYVYVAPKQNSATSTNAHPAGWVSAVSWSTGCSGVVPLTGIERTFSSDAWILHACIPYSTLRLQTGSLISDLNCFPSAQRARWVEKLPAREAKHLHPAEVESRRLDKYGVDQELRKQSATVQRKSSTGTKKGTTSSNSAAAAAGATAFVMRHGERMDFVFGVDWIHKCFDGEGNFTRLDLNMPKSVPKRRSGPGAYVRDPPLTYMGVFQAQTTGRAMKDHGITFSRVFTSPALRSIQTAAGVLEAFKDPPKLCIEPGLYEWLGWVREAHPDWLSTAELQAAGVSVDSEYQPCFSAHQLDFNEDVEGFYTRNGLVVRRIMQKHGHEGGNFLFVAHASSLDTCTRQLIGATPRSHIDMTRITQRVPYCAVVTCCPGPEQTWQLKNPPFPALTHGQNIKFNAIQTFITPESTYDRDMQDDLENLARHSARSKSSSLSVAPVKK</sequence>
<dbReference type="EMBL" id="MTYJ01000141">
    <property type="protein sequence ID" value="OQV12572.1"/>
    <property type="molecule type" value="Genomic_DNA"/>
</dbReference>
<dbReference type="SUPFAM" id="SSF46934">
    <property type="entry name" value="UBA-like"/>
    <property type="match status" value="1"/>
</dbReference>
<feature type="compositionally biased region" description="Low complexity" evidence="1">
    <location>
        <begin position="405"/>
        <end position="418"/>
    </location>
</feature>
<evidence type="ECO:0000256" key="1">
    <source>
        <dbReference type="SAM" id="MobiDB-lite"/>
    </source>
</evidence>
<dbReference type="AlphaFoldDB" id="A0A1W0WBN3"/>
<evidence type="ECO:0000259" key="2">
    <source>
        <dbReference type="PROSITE" id="PS50030"/>
    </source>
</evidence>
<dbReference type="InterPro" id="IPR036028">
    <property type="entry name" value="SH3-like_dom_sf"/>
</dbReference>
<dbReference type="OrthoDB" id="414418at2759"/>